<dbReference type="VEuPathDB" id="TriTrypDB:TM35_000201940"/>
<evidence type="ECO:0000313" key="2">
    <source>
        <dbReference type="Proteomes" id="UP000192257"/>
    </source>
</evidence>
<accession>A0A1X0NSU2</accession>
<protein>
    <submittedName>
        <fullName evidence="1">Tbingi protein</fullName>
    </submittedName>
</protein>
<reference evidence="1 2" key="1">
    <citation type="submission" date="2017-03" db="EMBL/GenBank/DDBJ databases">
        <title>An alternative strategy for trypanosome survival in the mammalian bloodstream revealed through genome and transcriptome analysis of the ubiquitous bovine parasite Trypanosoma (Megatrypanum) theileri.</title>
        <authorList>
            <person name="Kelly S."/>
            <person name="Ivens A."/>
            <person name="Mott A."/>
            <person name="O'Neill E."/>
            <person name="Emms D."/>
            <person name="Macleod O."/>
            <person name="Voorheis P."/>
            <person name="Matthews J."/>
            <person name="Matthews K."/>
            <person name="Carrington M."/>
        </authorList>
    </citation>
    <scope>NUCLEOTIDE SEQUENCE [LARGE SCALE GENOMIC DNA]</scope>
    <source>
        <strain evidence="1">Edinburgh</strain>
    </source>
</reference>
<dbReference type="Proteomes" id="UP000192257">
    <property type="component" value="Unassembled WGS sequence"/>
</dbReference>
<dbReference type="RefSeq" id="XP_028881851.1">
    <property type="nucleotide sequence ID" value="XM_029026879.1"/>
</dbReference>
<sequence>MMNHCCSLALVPRSIYAWKKAKWSRFREMPNAQCNKLLKEKTGVHKRERLLTSAIRIATAAAVPRGGRDTTPYWTPELDKIEKKIHSCKPSVSRDRLVAHRREMPRQASHKRWETLCKNIAVAGC</sequence>
<proteinExistence type="predicted"/>
<dbReference type="EMBL" id="NBCO01000020">
    <property type="protein sequence ID" value="ORC87785.1"/>
    <property type="molecule type" value="Genomic_DNA"/>
</dbReference>
<name>A0A1X0NSU2_9TRYP</name>
<gene>
    <name evidence="1" type="ORF">TM35_000201940</name>
</gene>
<dbReference type="AlphaFoldDB" id="A0A1X0NSU2"/>
<comment type="caution">
    <text evidence="1">The sequence shown here is derived from an EMBL/GenBank/DDBJ whole genome shotgun (WGS) entry which is preliminary data.</text>
</comment>
<dbReference type="OrthoDB" id="10475588at2759"/>
<evidence type="ECO:0000313" key="1">
    <source>
        <dbReference type="EMBL" id="ORC87785.1"/>
    </source>
</evidence>
<keyword evidence="2" id="KW-1185">Reference proteome</keyword>
<organism evidence="1 2">
    <name type="scientific">Trypanosoma theileri</name>
    <dbReference type="NCBI Taxonomy" id="67003"/>
    <lineage>
        <taxon>Eukaryota</taxon>
        <taxon>Discoba</taxon>
        <taxon>Euglenozoa</taxon>
        <taxon>Kinetoplastea</taxon>
        <taxon>Metakinetoplastina</taxon>
        <taxon>Trypanosomatida</taxon>
        <taxon>Trypanosomatidae</taxon>
        <taxon>Trypanosoma</taxon>
    </lineage>
</organism>
<dbReference type="GeneID" id="39986659"/>